<evidence type="ECO:0000313" key="2">
    <source>
        <dbReference type="Proteomes" id="UP001165065"/>
    </source>
</evidence>
<comment type="caution">
    <text evidence="1">The sequence shown here is derived from an EMBL/GenBank/DDBJ whole genome shotgun (WGS) entry which is preliminary data.</text>
</comment>
<proteinExistence type="predicted"/>
<sequence>MENLSGDDMWAMAKVLREKCTVPALNVSQCKLLSSDPAACSTQSTEASSCLHTVYAKTVSECGESYKAYRECLVEKRGVYSKCRDVEAKFKECAQAKV</sequence>
<dbReference type="Proteomes" id="UP001165065">
    <property type="component" value="Unassembled WGS sequence"/>
</dbReference>
<accession>A0A9W7GJD5</accession>
<evidence type="ECO:0008006" key="3">
    <source>
        <dbReference type="Google" id="ProtNLM"/>
    </source>
</evidence>
<protein>
    <recommendedName>
        <fullName evidence="3">CHCH domain-containing protein</fullName>
    </recommendedName>
</protein>
<dbReference type="AlphaFoldDB" id="A0A9W7GJD5"/>
<reference evidence="2" key="1">
    <citation type="journal article" date="2023" name="Commun. Biol.">
        <title>Genome analysis of Parmales, the sister group of diatoms, reveals the evolutionary specialization of diatoms from phago-mixotrophs to photoautotrophs.</title>
        <authorList>
            <person name="Ban H."/>
            <person name="Sato S."/>
            <person name="Yoshikawa S."/>
            <person name="Yamada K."/>
            <person name="Nakamura Y."/>
            <person name="Ichinomiya M."/>
            <person name="Sato N."/>
            <person name="Blanc-Mathieu R."/>
            <person name="Endo H."/>
            <person name="Kuwata A."/>
            <person name="Ogata H."/>
        </authorList>
    </citation>
    <scope>NUCLEOTIDE SEQUENCE [LARGE SCALE GENOMIC DNA]</scope>
</reference>
<keyword evidence="2" id="KW-1185">Reference proteome</keyword>
<organism evidence="1 2">
    <name type="scientific">Triparma columacea</name>
    <dbReference type="NCBI Taxonomy" id="722753"/>
    <lineage>
        <taxon>Eukaryota</taxon>
        <taxon>Sar</taxon>
        <taxon>Stramenopiles</taxon>
        <taxon>Ochrophyta</taxon>
        <taxon>Bolidophyceae</taxon>
        <taxon>Parmales</taxon>
        <taxon>Triparmaceae</taxon>
        <taxon>Triparma</taxon>
    </lineage>
</organism>
<evidence type="ECO:0000313" key="1">
    <source>
        <dbReference type="EMBL" id="GMI45338.1"/>
    </source>
</evidence>
<name>A0A9W7GJD5_9STRA</name>
<gene>
    <name evidence="1" type="ORF">TrCOL_g3612</name>
</gene>
<dbReference type="EMBL" id="BRYA01000243">
    <property type="protein sequence ID" value="GMI45338.1"/>
    <property type="molecule type" value="Genomic_DNA"/>
</dbReference>